<evidence type="ECO:0000256" key="1">
    <source>
        <dbReference type="SAM" id="MobiDB-lite"/>
    </source>
</evidence>
<gene>
    <name evidence="3" type="ORF">HNR68_002100</name>
</gene>
<feature type="transmembrane region" description="Helical" evidence="2">
    <location>
        <begin position="70"/>
        <end position="94"/>
    </location>
</feature>
<accession>A0A853AQX4</accession>
<feature type="compositionally biased region" description="Pro residues" evidence="1">
    <location>
        <begin position="20"/>
        <end position="43"/>
    </location>
</feature>
<dbReference type="AlphaFoldDB" id="A0A853AQX4"/>
<evidence type="ECO:0000313" key="4">
    <source>
        <dbReference type="Proteomes" id="UP000587002"/>
    </source>
</evidence>
<evidence type="ECO:0000313" key="3">
    <source>
        <dbReference type="EMBL" id="NYI83470.1"/>
    </source>
</evidence>
<keyword evidence="2" id="KW-0472">Membrane</keyword>
<feature type="transmembrane region" description="Helical" evidence="2">
    <location>
        <begin position="106"/>
        <end position="127"/>
    </location>
</feature>
<dbReference type="EMBL" id="JACCFJ010000001">
    <property type="protein sequence ID" value="NYI83470.1"/>
    <property type="molecule type" value="Genomic_DNA"/>
</dbReference>
<name>A0A853AQX4_9PSEU</name>
<sequence>MSQPQWPGNPPGAGRRVPPHQQPPQRGPVPPPGSSRRPAPPPAQQSLRGQLPPPPQPPSSSEEAPQRPGAVLAAAALGGVTALVVLGVAVHTLVAGLAGASGGGEVAVVLLALIVGSVGAAHALGVYRLLHPRSPDTGTMALAGWTTVAVTGFGVVRSVRGRGDGPDPLTLLVWGGLAAVVIALLVLITRPSVTRWVQARARGRG</sequence>
<protein>
    <submittedName>
        <fullName evidence="3">Uncharacterized protein</fullName>
    </submittedName>
</protein>
<comment type="caution">
    <text evidence="3">The sequence shown here is derived from an EMBL/GenBank/DDBJ whole genome shotgun (WGS) entry which is preliminary data.</text>
</comment>
<feature type="transmembrane region" description="Helical" evidence="2">
    <location>
        <begin position="139"/>
        <end position="159"/>
    </location>
</feature>
<dbReference type="RefSeq" id="WP_179719960.1">
    <property type="nucleotide sequence ID" value="NZ_BAABFH010000001.1"/>
</dbReference>
<dbReference type="Proteomes" id="UP000587002">
    <property type="component" value="Unassembled WGS sequence"/>
</dbReference>
<reference evidence="3 4" key="1">
    <citation type="submission" date="2020-07" db="EMBL/GenBank/DDBJ databases">
        <title>Sequencing the genomes of 1000 actinobacteria strains.</title>
        <authorList>
            <person name="Klenk H.-P."/>
        </authorList>
    </citation>
    <scope>NUCLEOTIDE SEQUENCE [LARGE SCALE GENOMIC DNA]</scope>
    <source>
        <strain evidence="3 4">DSM 44065</strain>
    </source>
</reference>
<proteinExistence type="predicted"/>
<organism evidence="3 4">
    <name type="scientific">Saccharopolyspora hordei</name>
    <dbReference type="NCBI Taxonomy" id="1838"/>
    <lineage>
        <taxon>Bacteria</taxon>
        <taxon>Bacillati</taxon>
        <taxon>Actinomycetota</taxon>
        <taxon>Actinomycetes</taxon>
        <taxon>Pseudonocardiales</taxon>
        <taxon>Pseudonocardiaceae</taxon>
        <taxon>Saccharopolyspora</taxon>
    </lineage>
</organism>
<feature type="region of interest" description="Disordered" evidence="1">
    <location>
        <begin position="1"/>
        <end position="67"/>
    </location>
</feature>
<keyword evidence="4" id="KW-1185">Reference proteome</keyword>
<evidence type="ECO:0000256" key="2">
    <source>
        <dbReference type="SAM" id="Phobius"/>
    </source>
</evidence>
<keyword evidence="2" id="KW-0812">Transmembrane</keyword>
<keyword evidence="2" id="KW-1133">Transmembrane helix</keyword>
<feature type="transmembrane region" description="Helical" evidence="2">
    <location>
        <begin position="171"/>
        <end position="188"/>
    </location>
</feature>